<dbReference type="Proteomes" id="UP000663833">
    <property type="component" value="Unassembled WGS sequence"/>
</dbReference>
<dbReference type="Proteomes" id="UP000663862">
    <property type="component" value="Unassembled WGS sequence"/>
</dbReference>
<dbReference type="EMBL" id="CAJOBO010000018">
    <property type="protein sequence ID" value="CAF4098703.1"/>
    <property type="molecule type" value="Genomic_DNA"/>
</dbReference>
<evidence type="ECO:0000313" key="5">
    <source>
        <dbReference type="EMBL" id="CAF4612471.1"/>
    </source>
</evidence>
<reference evidence="4" key="1">
    <citation type="submission" date="2021-02" db="EMBL/GenBank/DDBJ databases">
        <authorList>
            <person name="Nowell W R."/>
        </authorList>
    </citation>
    <scope>NUCLEOTIDE SEQUENCE</scope>
</reference>
<dbReference type="SUPFAM" id="SSF54427">
    <property type="entry name" value="NTF2-like"/>
    <property type="match status" value="1"/>
</dbReference>
<dbReference type="Proteomes" id="UP000663838">
    <property type="component" value="Unassembled WGS sequence"/>
</dbReference>
<dbReference type="Pfam" id="PF11533">
    <property type="entry name" value="AtzH-like"/>
    <property type="match status" value="1"/>
</dbReference>
<dbReference type="AlphaFoldDB" id="A0A820C6Z2"/>
<dbReference type="InterPro" id="IPR024507">
    <property type="entry name" value="AtzH-like"/>
</dbReference>
<comment type="caution">
    <text evidence="4">The sequence shown here is derived from an EMBL/GenBank/DDBJ whole genome shotgun (WGS) entry which is preliminary data.</text>
</comment>
<evidence type="ECO:0000313" key="3">
    <source>
        <dbReference type="EMBL" id="CAF4098703.1"/>
    </source>
</evidence>
<evidence type="ECO:0000313" key="6">
    <source>
        <dbReference type="Proteomes" id="UP000663862"/>
    </source>
</evidence>
<evidence type="ECO:0000313" key="2">
    <source>
        <dbReference type="EMBL" id="CAF3463214.1"/>
    </source>
</evidence>
<dbReference type="InterPro" id="IPR032710">
    <property type="entry name" value="NTF2-like_dom_sf"/>
</dbReference>
<name>A0A820C6Z2_9BILA</name>
<proteinExistence type="predicted"/>
<organism evidence="4 6">
    <name type="scientific">Rotaria socialis</name>
    <dbReference type="NCBI Taxonomy" id="392032"/>
    <lineage>
        <taxon>Eukaryota</taxon>
        <taxon>Metazoa</taxon>
        <taxon>Spiralia</taxon>
        <taxon>Gnathifera</taxon>
        <taxon>Rotifera</taxon>
        <taxon>Eurotatoria</taxon>
        <taxon>Bdelloidea</taxon>
        <taxon>Philodinida</taxon>
        <taxon>Philodinidae</taxon>
        <taxon>Rotaria</taxon>
    </lineage>
</organism>
<accession>A0A820C6Z2</accession>
<dbReference type="NCBIfam" id="NF033625">
    <property type="entry name" value="HpxZ"/>
    <property type="match status" value="1"/>
</dbReference>
<evidence type="ECO:0000313" key="1">
    <source>
        <dbReference type="EMBL" id="CAF3412145.1"/>
    </source>
</evidence>
<dbReference type="EMBL" id="CAJNYU010001119">
    <property type="protein sequence ID" value="CAF3412145.1"/>
    <property type="molecule type" value="Genomic_DNA"/>
</dbReference>
<dbReference type="Gene3D" id="3.10.450.50">
    <property type="match status" value="1"/>
</dbReference>
<dbReference type="Proteomes" id="UP000663851">
    <property type="component" value="Unassembled WGS sequence"/>
</dbReference>
<sequence>MALQVNKSEVVEQVRAVFTEYERALIDNDVRTMNTLFWSAPESVRYGIADIQHGGAAICTWRANCQPVSPQRQIHHTIITTFGTDFATVSTEFTDDNDSSRHGRQMQTWARLGPISDMDNGWKIVAAHVSLVSSIQCVKT</sequence>
<dbReference type="EMBL" id="CAJOBQ010000022">
    <property type="protein sequence ID" value="CAF4217517.1"/>
    <property type="molecule type" value="Genomic_DNA"/>
</dbReference>
<evidence type="ECO:0000313" key="4">
    <source>
        <dbReference type="EMBL" id="CAF4217517.1"/>
    </source>
</evidence>
<gene>
    <name evidence="1" type="ORF">FME351_LOCUS10087</name>
    <name evidence="3" type="ORF">HFQ381_LOCUS797</name>
    <name evidence="2" type="ORF">LUA448_LOCUS22803</name>
    <name evidence="5" type="ORF">TOA249_LOCUS11393</name>
    <name evidence="4" type="ORF">TSG867_LOCUS1080</name>
</gene>
<protein>
    <submittedName>
        <fullName evidence="4">Uncharacterized protein</fullName>
    </submittedName>
</protein>
<dbReference type="Proteomes" id="UP000663869">
    <property type="component" value="Unassembled WGS sequence"/>
</dbReference>
<dbReference type="EMBL" id="CAJOBS010000618">
    <property type="protein sequence ID" value="CAF4612471.1"/>
    <property type="molecule type" value="Genomic_DNA"/>
</dbReference>
<dbReference type="EMBL" id="CAJNYD010002950">
    <property type="protein sequence ID" value="CAF3463214.1"/>
    <property type="molecule type" value="Genomic_DNA"/>
</dbReference>